<feature type="transmembrane region" description="Helical" evidence="7">
    <location>
        <begin position="193"/>
        <end position="213"/>
    </location>
</feature>
<gene>
    <name evidence="8" type="primary">ga06133</name>
    <name evidence="8" type="ORF">PR202_ga06133</name>
</gene>
<proteinExistence type="inferred from homology"/>
<keyword evidence="3 7" id="KW-0812">Transmembrane</keyword>
<keyword evidence="9" id="KW-1185">Reference proteome</keyword>
<evidence type="ECO:0000256" key="1">
    <source>
        <dbReference type="ARBA" id="ARBA00004141"/>
    </source>
</evidence>
<dbReference type="InterPro" id="IPR051645">
    <property type="entry name" value="PER33/POM33_regulator"/>
</dbReference>
<dbReference type="GO" id="GO:0061024">
    <property type="term" value="P:membrane organization"/>
    <property type="evidence" value="ECO:0007669"/>
    <property type="project" value="TreeGrafter"/>
</dbReference>
<dbReference type="GO" id="GO:0005783">
    <property type="term" value="C:endoplasmic reticulum"/>
    <property type="evidence" value="ECO:0007669"/>
    <property type="project" value="TreeGrafter"/>
</dbReference>
<dbReference type="PANTHER" id="PTHR12703">
    <property type="entry name" value="TRANSMEMBRANE PROTEIN 33"/>
    <property type="match status" value="1"/>
</dbReference>
<feature type="transmembrane region" description="Helical" evidence="7">
    <location>
        <begin position="139"/>
        <end position="158"/>
    </location>
</feature>
<evidence type="ECO:0000256" key="3">
    <source>
        <dbReference type="ARBA" id="ARBA00022692"/>
    </source>
</evidence>
<dbReference type="EMBL" id="BQKI01000002">
    <property type="protein sequence ID" value="GJM89907.1"/>
    <property type="molecule type" value="Genomic_DNA"/>
</dbReference>
<evidence type="ECO:0000256" key="6">
    <source>
        <dbReference type="SAM" id="MobiDB-lite"/>
    </source>
</evidence>
<organism evidence="8 9">
    <name type="scientific">Eleusine coracana subsp. coracana</name>
    <dbReference type="NCBI Taxonomy" id="191504"/>
    <lineage>
        <taxon>Eukaryota</taxon>
        <taxon>Viridiplantae</taxon>
        <taxon>Streptophyta</taxon>
        <taxon>Embryophyta</taxon>
        <taxon>Tracheophyta</taxon>
        <taxon>Spermatophyta</taxon>
        <taxon>Magnoliopsida</taxon>
        <taxon>Liliopsida</taxon>
        <taxon>Poales</taxon>
        <taxon>Poaceae</taxon>
        <taxon>PACMAD clade</taxon>
        <taxon>Chloridoideae</taxon>
        <taxon>Cynodonteae</taxon>
        <taxon>Eleusininae</taxon>
        <taxon>Eleusine</taxon>
    </lineage>
</organism>
<dbReference type="InterPro" id="IPR005344">
    <property type="entry name" value="TMEM33/Pom33"/>
</dbReference>
<protein>
    <submittedName>
        <fullName evidence="8">Uncharacterized protein</fullName>
    </submittedName>
</protein>
<keyword evidence="4 7" id="KW-1133">Transmembrane helix</keyword>
<evidence type="ECO:0000313" key="8">
    <source>
        <dbReference type="EMBL" id="GJM89907.1"/>
    </source>
</evidence>
<dbReference type="Pfam" id="PF03661">
    <property type="entry name" value="TMEM33_Pom33"/>
    <property type="match status" value="1"/>
</dbReference>
<name>A0AAV5BWQ2_ELECO</name>
<feature type="transmembrane region" description="Helical" evidence="7">
    <location>
        <begin position="100"/>
        <end position="119"/>
    </location>
</feature>
<dbReference type="Proteomes" id="UP001054889">
    <property type="component" value="Unassembled WGS sequence"/>
</dbReference>
<evidence type="ECO:0000256" key="2">
    <source>
        <dbReference type="ARBA" id="ARBA00007322"/>
    </source>
</evidence>
<comment type="similarity">
    <text evidence="2">Belongs to the PER33/POM33 family.</text>
</comment>
<feature type="region of interest" description="Disordered" evidence="6">
    <location>
        <begin position="66"/>
        <end position="92"/>
    </location>
</feature>
<evidence type="ECO:0000256" key="7">
    <source>
        <dbReference type="SAM" id="Phobius"/>
    </source>
</evidence>
<dbReference type="AlphaFoldDB" id="A0AAV5BWQ2"/>
<evidence type="ECO:0000256" key="4">
    <source>
        <dbReference type="ARBA" id="ARBA00022989"/>
    </source>
</evidence>
<comment type="caution">
    <text evidence="8">The sequence shown here is derived from an EMBL/GenBank/DDBJ whole genome shotgun (WGS) entry which is preliminary data.</text>
</comment>
<reference evidence="8" key="2">
    <citation type="submission" date="2021-12" db="EMBL/GenBank/DDBJ databases">
        <title>Resequencing data analysis of finger millet.</title>
        <authorList>
            <person name="Hatakeyama M."/>
            <person name="Aluri S."/>
            <person name="Balachadran M.T."/>
            <person name="Sivarajan S.R."/>
            <person name="Poveda L."/>
            <person name="Shimizu-Inatsugi R."/>
            <person name="Schlapbach R."/>
            <person name="Sreeman S.M."/>
            <person name="Shimizu K.K."/>
        </authorList>
    </citation>
    <scope>NUCLEOTIDE SEQUENCE</scope>
</reference>
<accession>A0AAV5BWQ2</accession>
<keyword evidence="5 7" id="KW-0472">Membrane</keyword>
<dbReference type="PANTHER" id="PTHR12703:SF7">
    <property type="entry name" value="OS05G0589000 PROTEIN"/>
    <property type="match status" value="1"/>
</dbReference>
<comment type="subcellular location">
    <subcellularLocation>
        <location evidence="1">Membrane</location>
        <topology evidence="1">Multi-pass membrane protein</topology>
    </subcellularLocation>
</comment>
<reference evidence="8" key="1">
    <citation type="journal article" date="2018" name="DNA Res.">
        <title>Multiple hybrid de novo genome assembly of finger millet, an orphan allotetraploid crop.</title>
        <authorList>
            <person name="Hatakeyama M."/>
            <person name="Aluri S."/>
            <person name="Balachadran M.T."/>
            <person name="Sivarajan S.R."/>
            <person name="Patrignani A."/>
            <person name="Gruter S."/>
            <person name="Poveda L."/>
            <person name="Shimizu-Inatsugi R."/>
            <person name="Baeten J."/>
            <person name="Francoijs K.J."/>
            <person name="Nataraja K.N."/>
            <person name="Reddy Y.A.N."/>
            <person name="Phadnis S."/>
            <person name="Ravikumar R.L."/>
            <person name="Schlapbach R."/>
            <person name="Sreeman S.M."/>
            <person name="Shimizu K.K."/>
        </authorList>
    </citation>
    <scope>NUCLEOTIDE SEQUENCE</scope>
</reference>
<evidence type="ECO:0000313" key="9">
    <source>
        <dbReference type="Proteomes" id="UP001054889"/>
    </source>
</evidence>
<evidence type="ECO:0000256" key="5">
    <source>
        <dbReference type="ARBA" id="ARBA00023136"/>
    </source>
</evidence>
<dbReference type="GO" id="GO:0071786">
    <property type="term" value="P:endoplasmic reticulum tubular network organization"/>
    <property type="evidence" value="ECO:0007669"/>
    <property type="project" value="TreeGrafter"/>
</dbReference>
<dbReference type="GO" id="GO:0016020">
    <property type="term" value="C:membrane"/>
    <property type="evidence" value="ECO:0007669"/>
    <property type="project" value="UniProtKB-SubCell"/>
</dbReference>
<sequence>MSDAEQEQKRAAAAAYDYDGDARWADYWSNVLVPPNLASRPDVVDHFKRKFYQRYIDRDLVVEPMSSVGSTQPSRPDVRSSSSSPSSDNVRARNSGKVQYMVLVVAGLGMLPILPKHLADRACKLSLLGTIFSSAYSLYSIYGLHLKIAALPVFCWALDHVARFLRRNFARSTFYRKYLEEPCLWVETNNTTLSLLSSNAEIALGFLLIISLFSWRRSIIQTFMYWQVVMMKKIDDLFCCLLFVLFTS</sequence>
<feature type="compositionally biased region" description="Low complexity" evidence="6">
    <location>
        <begin position="73"/>
        <end position="89"/>
    </location>
</feature>